<dbReference type="InterPro" id="IPR029044">
    <property type="entry name" value="Nucleotide-diphossugar_trans"/>
</dbReference>
<sequence length="289" mass="33441">MPKVSVIIPTCNRPDLLPRAIKSVLSQIYQDFEIIVVDDGDKRSAENVVRQFKDNRIKYIKHVERKGGAAARNTGIKAAQGEFIAFLDDDDEWLPKKLEIQMRQFENTPNDVGFCFSAIININADGEKASGVPDGIGNYLELSLRRFKGFMTSTLIIKKYVFDKAGFFDEMFPSHQEPDLIIRIAKNFKGLGVNQPLVKMDMIGAHEHIGSSLERRIGGGKMILNKHLEEFKKRPEVLAKHYFQIALWHRDNKQFVEAEAYFKKAWKESFRLRYFYHYLSAFIFTKFLH</sequence>
<feature type="domain" description="Glycosyltransferase 2-like" evidence="1">
    <location>
        <begin position="5"/>
        <end position="121"/>
    </location>
</feature>
<dbReference type="PANTHER" id="PTHR22916:SF3">
    <property type="entry name" value="UDP-GLCNAC:BETAGAL BETA-1,3-N-ACETYLGLUCOSAMINYLTRANSFERASE-LIKE PROTEIN 1"/>
    <property type="match status" value="1"/>
</dbReference>
<evidence type="ECO:0000313" key="3">
    <source>
        <dbReference type="Proteomes" id="UP000231550"/>
    </source>
</evidence>
<comment type="caution">
    <text evidence="2">The sequence shown here is derived from an EMBL/GenBank/DDBJ whole genome shotgun (WGS) entry which is preliminary data.</text>
</comment>
<dbReference type="CDD" id="cd00761">
    <property type="entry name" value="Glyco_tranf_GTA_type"/>
    <property type="match status" value="1"/>
</dbReference>
<reference evidence="2 3" key="1">
    <citation type="submission" date="2017-09" db="EMBL/GenBank/DDBJ databases">
        <title>Depth-based differentiation of microbial function through sediment-hosted aquifers and enrichment of novel symbionts in the deep terrestrial subsurface.</title>
        <authorList>
            <person name="Probst A.J."/>
            <person name="Ladd B."/>
            <person name="Jarett J.K."/>
            <person name="Geller-Mcgrath D.E."/>
            <person name="Sieber C.M."/>
            <person name="Emerson J.B."/>
            <person name="Anantharaman K."/>
            <person name="Thomas B.C."/>
            <person name="Malmstrom R."/>
            <person name="Stieglmeier M."/>
            <person name="Klingl A."/>
            <person name="Woyke T."/>
            <person name="Ryan C.M."/>
            <person name="Banfield J.F."/>
        </authorList>
    </citation>
    <scope>NUCLEOTIDE SEQUENCE [LARGE SCALE GENOMIC DNA]</scope>
    <source>
        <strain evidence="2">CG11_big_fil_rev_8_21_14_0_20_44_10</strain>
    </source>
</reference>
<accession>A0A2H0KRK3</accession>
<dbReference type="Proteomes" id="UP000231550">
    <property type="component" value="Unassembled WGS sequence"/>
</dbReference>
<gene>
    <name evidence="2" type="ORF">COV85_00230</name>
</gene>
<keyword evidence="2" id="KW-0808">Transferase</keyword>
<proteinExistence type="predicted"/>
<protein>
    <submittedName>
        <fullName evidence="2">Glycosyl transferase</fullName>
    </submittedName>
</protein>
<evidence type="ECO:0000259" key="1">
    <source>
        <dbReference type="Pfam" id="PF00535"/>
    </source>
</evidence>
<dbReference type="GO" id="GO:0016758">
    <property type="term" value="F:hexosyltransferase activity"/>
    <property type="evidence" value="ECO:0007669"/>
    <property type="project" value="UniProtKB-ARBA"/>
</dbReference>
<dbReference type="EMBL" id="PCVN01000005">
    <property type="protein sequence ID" value="PIQ74778.1"/>
    <property type="molecule type" value="Genomic_DNA"/>
</dbReference>
<dbReference type="AlphaFoldDB" id="A0A2H0KRK3"/>
<dbReference type="SUPFAM" id="SSF53448">
    <property type="entry name" value="Nucleotide-diphospho-sugar transferases"/>
    <property type="match status" value="1"/>
</dbReference>
<dbReference type="InterPro" id="IPR001173">
    <property type="entry name" value="Glyco_trans_2-like"/>
</dbReference>
<dbReference type="PANTHER" id="PTHR22916">
    <property type="entry name" value="GLYCOSYLTRANSFERASE"/>
    <property type="match status" value="1"/>
</dbReference>
<evidence type="ECO:0000313" key="2">
    <source>
        <dbReference type="EMBL" id="PIQ74778.1"/>
    </source>
</evidence>
<dbReference type="Pfam" id="PF00535">
    <property type="entry name" value="Glycos_transf_2"/>
    <property type="match status" value="1"/>
</dbReference>
<dbReference type="Gene3D" id="3.90.550.10">
    <property type="entry name" value="Spore Coat Polysaccharide Biosynthesis Protein SpsA, Chain A"/>
    <property type="match status" value="1"/>
</dbReference>
<name>A0A2H0KRK3_9BACT</name>
<organism evidence="2 3">
    <name type="scientific">Candidatus Portnoybacteria bacterium CG11_big_fil_rev_8_21_14_0_20_44_10</name>
    <dbReference type="NCBI Taxonomy" id="1974818"/>
    <lineage>
        <taxon>Bacteria</taxon>
        <taxon>Candidatus Portnoyibacteriota</taxon>
    </lineage>
</organism>